<dbReference type="Pfam" id="PF09258">
    <property type="entry name" value="Glyco_transf_64"/>
    <property type="match status" value="1"/>
</dbReference>
<dbReference type="GO" id="GO:0005789">
    <property type="term" value="C:endoplasmic reticulum membrane"/>
    <property type="evidence" value="ECO:0007669"/>
    <property type="project" value="UniProtKB-SubCell"/>
</dbReference>
<proteinExistence type="inferred from homology"/>
<keyword evidence="10" id="KW-0256">Endoplasmic reticulum</keyword>
<dbReference type="GO" id="GO:0016757">
    <property type="term" value="F:glycosyltransferase activity"/>
    <property type="evidence" value="ECO:0000318"/>
    <property type="project" value="GO_Central"/>
</dbReference>
<dbReference type="Pfam" id="PF03016">
    <property type="entry name" value="Exostosin_GT47"/>
    <property type="match status" value="1"/>
</dbReference>
<dbReference type="InterPro" id="IPR029044">
    <property type="entry name" value="Nucleotide-diphossugar_trans"/>
</dbReference>
<evidence type="ECO:0000256" key="19">
    <source>
        <dbReference type="ARBA" id="ARBA00066812"/>
    </source>
</evidence>
<evidence type="ECO:0000256" key="6">
    <source>
        <dbReference type="ARBA" id="ARBA00022676"/>
    </source>
</evidence>
<dbReference type="FunFam" id="3.90.550.10:FF:000033">
    <property type="entry name" value="Exostosin-like glycosyltransferase 3"/>
    <property type="match status" value="1"/>
</dbReference>
<dbReference type="InterPro" id="IPR040911">
    <property type="entry name" value="Exostosin_GT47"/>
</dbReference>
<comment type="catalytic activity">
    <reaction evidence="18">
        <text>3-O-(beta-D-GlcA-(1-&gt;3)-beta-D-Gal-(1-&gt;3)-beta-D-Gal-(1-&gt;4)-beta-D-Xyl)-L-seryl-[protein] + UDP-N-acetyl-alpha-D-glucosamine = 3-O-(alpha-D-GlcNAc-(1-&gt;4)-beta-D-GlcA-(1-&gt;3)-beta-D-Gal-(1-&gt;3)-beta-D-Gal-(1-&gt;4)-beta-D-Xyl)-L-seryl-[protein] + UDP + H(+)</text>
        <dbReference type="Rhea" id="RHEA:16221"/>
        <dbReference type="Rhea" id="RHEA-COMP:12573"/>
        <dbReference type="Rhea" id="RHEA-COMP:12574"/>
        <dbReference type="ChEBI" id="CHEBI:15378"/>
        <dbReference type="ChEBI" id="CHEBI:57705"/>
        <dbReference type="ChEBI" id="CHEBI:58223"/>
        <dbReference type="ChEBI" id="CHEBI:132093"/>
        <dbReference type="ChEBI" id="CHEBI:132104"/>
        <dbReference type="EC" id="2.4.1.223"/>
    </reaction>
</comment>
<dbReference type="AlphaFoldDB" id="A7SS73"/>
<dbReference type="InParanoid" id="A7SS73"/>
<comment type="pathway">
    <text evidence="4">Glycan metabolism; heparan sulfate biosynthesis.</text>
</comment>
<dbReference type="HOGENOM" id="CLU_013906_3_0_1"/>
<evidence type="ECO:0000256" key="14">
    <source>
        <dbReference type="ARBA" id="ARBA00023136"/>
    </source>
</evidence>
<dbReference type="Gene3D" id="3.90.550.10">
    <property type="entry name" value="Spore Coat Polysaccharide Biosynthesis Protein SpsA, Chain A"/>
    <property type="match status" value="1"/>
</dbReference>
<evidence type="ECO:0000256" key="21">
    <source>
        <dbReference type="SAM" id="Phobius"/>
    </source>
</evidence>
<evidence type="ECO:0000313" key="24">
    <source>
        <dbReference type="EMBL" id="EDO33439.1"/>
    </source>
</evidence>
<evidence type="ECO:0000313" key="25">
    <source>
        <dbReference type="Proteomes" id="UP000001593"/>
    </source>
</evidence>
<name>A7SS73_NEMVE</name>
<evidence type="ECO:0000256" key="15">
    <source>
        <dbReference type="ARBA" id="ARBA00023157"/>
    </source>
</evidence>
<keyword evidence="15" id="KW-1015">Disulfide bond</keyword>
<evidence type="ECO:0000256" key="9">
    <source>
        <dbReference type="ARBA" id="ARBA00022723"/>
    </source>
</evidence>
<dbReference type="OrthoDB" id="5954868at2759"/>
<keyword evidence="17" id="KW-0464">Manganese</keyword>
<evidence type="ECO:0000256" key="12">
    <source>
        <dbReference type="ARBA" id="ARBA00022989"/>
    </source>
</evidence>
<keyword evidence="11" id="KW-0735">Signal-anchor</keyword>
<evidence type="ECO:0000256" key="13">
    <source>
        <dbReference type="ARBA" id="ARBA00023034"/>
    </source>
</evidence>
<evidence type="ECO:0000256" key="4">
    <source>
        <dbReference type="ARBA" id="ARBA00005093"/>
    </source>
</evidence>
<evidence type="ECO:0000256" key="18">
    <source>
        <dbReference type="ARBA" id="ARBA00050948"/>
    </source>
</evidence>
<evidence type="ECO:0000256" key="10">
    <source>
        <dbReference type="ARBA" id="ARBA00022824"/>
    </source>
</evidence>
<evidence type="ECO:0000256" key="8">
    <source>
        <dbReference type="ARBA" id="ARBA00022692"/>
    </source>
</evidence>
<dbReference type="OMA" id="KFMGSHT"/>
<dbReference type="InterPro" id="IPR015338">
    <property type="entry name" value="GT64_dom"/>
</dbReference>
<dbReference type="EC" id="2.4.1.223" evidence="19"/>
<gene>
    <name evidence="24" type="ORF">NEMVEDRAFT_v1g235881</name>
</gene>
<keyword evidence="6" id="KW-0328">Glycosyltransferase</keyword>
<comment type="cofactor">
    <cofactor evidence="1">
        <name>Mn(2+)</name>
        <dbReference type="ChEBI" id="CHEBI:29035"/>
    </cofactor>
</comment>
<evidence type="ECO:0000256" key="7">
    <source>
        <dbReference type="ARBA" id="ARBA00022679"/>
    </source>
</evidence>
<evidence type="ECO:0000259" key="22">
    <source>
        <dbReference type="Pfam" id="PF03016"/>
    </source>
</evidence>
<sequence>MRFAAFRVKDRLFGRVILLILISGIIAPLVILNYLSKQTENDNFAVRSFQTRTKLDKTFGKDEFLMERVEELRGQISELEKIKLSLSNELRDLEAKRHRIQREVQIYGSKIERSKTETSRLQVKANRAKRDLEILQMERKRLNKCPQLPHLRLPKPPPLSVRTLPIMVSSADDSASCNIDDCFDFSKCSYGAGFSIYVYNPEKYTIGERTDLVFEIYGILQKTAYYTEREEDACSFIVLIGSLGSSSSHFIREQLQSLPHWGKNGSNHILLKLSDRYTQSLLLLEANMGLSILATSTYLPDVHYRIGFDVIVPPLIGPTSGEVWAQAGQQLPTLRKYFLTFEGSFHLSNEGAEEVSKDDLVFLSKESSDLFIAVECVTYDKISNSAGWNLCGSHKNRTVRLKKSTFSLVPVGNSGFVTHVRLIEALQTGAIPVILGTTNMLPLAEFIDWRSVSITLTPARIMELNTILRTVSSEDIHNLRQQGRFIWETYLSTTEAVVNAFLAVQRTRLALPAKPIPLTQSPTVFAADAKPIMNLPDSDAVTEVPLPSPSFTRNLTTTVTFQKSVWNQPPGAVFSLPSTPFDPLLPSSAPFRNSTTDFEVINKGLGGTGEEFSKAQGGNYPKEQFTVVMLTYERELVLMEAIQRLVGLSYLNKVVIVWNSPLAPSLSLHWPDIGVPVHVVRTTKNSLNNRFLPYDVIETDAILSIDDDVELRHDEILLAFRVWRENRDRIVGFPGRYHAWDSVRNRWTYVSNHSCELSLILTGAAFIHRYYTYLFTHWMQQSIREKIDEFMNCEDIAMNFLVSHITRKPPIKVTSRWTFVCSSCPVSLWSDKSHFEERHQCINYFEKVYGYMPLLRTQYRADSVLFKTRIPNTETKCFKYV</sequence>
<dbReference type="GO" id="GO:0001888">
    <property type="term" value="F:glucuronyl-galactosyl-proteoglycan 4-alpha-N-acetylglucosaminyltransferase activity"/>
    <property type="evidence" value="ECO:0007669"/>
    <property type="project" value="UniProtKB-EC"/>
</dbReference>
<keyword evidence="13" id="KW-0333">Golgi apparatus</keyword>
<evidence type="ECO:0000256" key="2">
    <source>
        <dbReference type="ARBA" id="ARBA00004555"/>
    </source>
</evidence>
<feature type="domain" description="Exostosin GT47" evidence="22">
    <location>
        <begin position="193"/>
        <end position="470"/>
    </location>
</feature>
<evidence type="ECO:0000259" key="23">
    <source>
        <dbReference type="Pfam" id="PF09258"/>
    </source>
</evidence>
<dbReference type="STRING" id="45351.A7SS73"/>
<comment type="similarity">
    <text evidence="5">Belongs to the glycosyltransferase 47 family.</text>
</comment>
<keyword evidence="12 21" id="KW-1133">Transmembrane helix</keyword>
<evidence type="ECO:0000256" key="20">
    <source>
        <dbReference type="SAM" id="Coils"/>
    </source>
</evidence>
<keyword evidence="9" id="KW-0479">Metal-binding</keyword>
<evidence type="ECO:0000256" key="5">
    <source>
        <dbReference type="ARBA" id="ARBA00010271"/>
    </source>
</evidence>
<dbReference type="GO" id="GO:0015012">
    <property type="term" value="P:heparan sulfate proteoglycan biosynthetic process"/>
    <property type="evidence" value="ECO:0007669"/>
    <property type="project" value="UniProtKB-ARBA"/>
</dbReference>
<dbReference type="Proteomes" id="UP000001593">
    <property type="component" value="Unassembled WGS sequence"/>
</dbReference>
<keyword evidence="16" id="KW-0325">Glycoprotein</keyword>
<evidence type="ECO:0000256" key="11">
    <source>
        <dbReference type="ARBA" id="ARBA00022968"/>
    </source>
</evidence>
<protein>
    <recommendedName>
        <fullName evidence="19">glucuronosyl-galactosyl-proteoglycan 4-alpha-N-acetylglucosaminyltransferase</fullName>
        <ecNumber evidence="19">2.4.1.223</ecNumber>
    </recommendedName>
</protein>
<keyword evidence="25" id="KW-1185">Reference proteome</keyword>
<feature type="domain" description="Glycosyl transferase 64" evidence="23">
    <location>
        <begin position="625"/>
        <end position="866"/>
    </location>
</feature>
<feature type="coiled-coil region" evidence="20">
    <location>
        <begin position="62"/>
        <end position="145"/>
    </location>
</feature>
<keyword evidence="7" id="KW-0808">Transferase</keyword>
<dbReference type="eggNOG" id="KOG2264">
    <property type="taxonomic scope" value="Eukaryota"/>
</dbReference>
<evidence type="ECO:0000256" key="1">
    <source>
        <dbReference type="ARBA" id="ARBA00001936"/>
    </source>
</evidence>
<dbReference type="SUPFAM" id="SSF53448">
    <property type="entry name" value="Nucleotide-diphospho-sugar transferases"/>
    <property type="match status" value="1"/>
</dbReference>
<dbReference type="PANTHER" id="PTHR48261">
    <property type="entry name" value="ACETYLGLUCOSAMINYLTRANSFERASE"/>
    <property type="match status" value="1"/>
</dbReference>
<keyword evidence="20" id="KW-0175">Coiled coil</keyword>
<dbReference type="EMBL" id="DS469773">
    <property type="protein sequence ID" value="EDO33439.1"/>
    <property type="molecule type" value="Genomic_DNA"/>
</dbReference>
<evidence type="ECO:0000256" key="3">
    <source>
        <dbReference type="ARBA" id="ARBA00004648"/>
    </source>
</evidence>
<dbReference type="PhylomeDB" id="A7SS73"/>
<reference evidence="24 25" key="1">
    <citation type="journal article" date="2007" name="Science">
        <title>Sea anemone genome reveals ancestral eumetazoan gene repertoire and genomic organization.</title>
        <authorList>
            <person name="Putnam N.H."/>
            <person name="Srivastava M."/>
            <person name="Hellsten U."/>
            <person name="Dirks B."/>
            <person name="Chapman J."/>
            <person name="Salamov A."/>
            <person name="Terry A."/>
            <person name="Shapiro H."/>
            <person name="Lindquist E."/>
            <person name="Kapitonov V.V."/>
            <person name="Jurka J."/>
            <person name="Genikhovich G."/>
            <person name="Grigoriev I.V."/>
            <person name="Lucas S.M."/>
            <person name="Steele R.E."/>
            <person name="Finnerty J.R."/>
            <person name="Technau U."/>
            <person name="Martindale M.Q."/>
            <person name="Rokhsar D.S."/>
        </authorList>
    </citation>
    <scope>NUCLEOTIDE SEQUENCE [LARGE SCALE GENOMIC DNA]</scope>
    <source>
        <strain evidence="25">CH2 X CH6</strain>
    </source>
</reference>
<organism evidence="24 25">
    <name type="scientific">Nematostella vectensis</name>
    <name type="common">Starlet sea anemone</name>
    <dbReference type="NCBI Taxonomy" id="45351"/>
    <lineage>
        <taxon>Eukaryota</taxon>
        <taxon>Metazoa</taxon>
        <taxon>Cnidaria</taxon>
        <taxon>Anthozoa</taxon>
        <taxon>Hexacorallia</taxon>
        <taxon>Actiniaria</taxon>
        <taxon>Edwardsiidae</taxon>
        <taxon>Nematostella</taxon>
    </lineage>
</organism>
<evidence type="ECO:0000256" key="17">
    <source>
        <dbReference type="ARBA" id="ARBA00023211"/>
    </source>
</evidence>
<dbReference type="GO" id="GO:0005794">
    <property type="term" value="C:Golgi apparatus"/>
    <property type="evidence" value="ECO:0000318"/>
    <property type="project" value="GO_Central"/>
</dbReference>
<accession>A7SS73</accession>
<keyword evidence="14 21" id="KW-0472">Membrane</keyword>
<feature type="transmembrane region" description="Helical" evidence="21">
    <location>
        <begin position="12"/>
        <end position="35"/>
    </location>
</feature>
<keyword evidence="8 21" id="KW-0812">Transmembrane</keyword>
<dbReference type="KEGG" id="nve:5504655"/>
<dbReference type="FunCoup" id="A7SS73">
    <property type="interactions" value="602"/>
</dbReference>
<dbReference type="GO" id="GO:0046872">
    <property type="term" value="F:metal ion binding"/>
    <property type="evidence" value="ECO:0007669"/>
    <property type="project" value="UniProtKB-KW"/>
</dbReference>
<comment type="subcellular location">
    <subcellularLocation>
        <location evidence="3">Endoplasmic reticulum membrane</location>
        <topology evidence="3">Single-pass type II membrane protein</topology>
    </subcellularLocation>
    <subcellularLocation>
        <location evidence="2">Golgi apparatus</location>
    </subcellularLocation>
</comment>
<dbReference type="PANTHER" id="PTHR48261:SF4">
    <property type="entry name" value="EXOSTOSIN LIKE GLYCOSYLTRANSFERASE 3"/>
    <property type="match status" value="1"/>
</dbReference>
<evidence type="ECO:0000256" key="16">
    <source>
        <dbReference type="ARBA" id="ARBA00023180"/>
    </source>
</evidence>
<dbReference type="InterPro" id="IPR004263">
    <property type="entry name" value="Exostosin"/>
</dbReference>